<evidence type="ECO:0000313" key="2">
    <source>
        <dbReference type="EMBL" id="CAI0429401.1"/>
    </source>
</evidence>
<dbReference type="AlphaFoldDB" id="A0AAV0L7V1"/>
<comment type="caution">
    <text evidence="2">The sequence shown here is derived from an EMBL/GenBank/DDBJ whole genome shotgun (WGS) entry which is preliminary data.</text>
</comment>
<feature type="non-terminal residue" evidence="2">
    <location>
        <position position="75"/>
    </location>
</feature>
<name>A0AAV0L7V1_9ROSI</name>
<organism evidence="2 3">
    <name type="scientific">Linum tenue</name>
    <dbReference type="NCBI Taxonomy" id="586396"/>
    <lineage>
        <taxon>Eukaryota</taxon>
        <taxon>Viridiplantae</taxon>
        <taxon>Streptophyta</taxon>
        <taxon>Embryophyta</taxon>
        <taxon>Tracheophyta</taxon>
        <taxon>Spermatophyta</taxon>
        <taxon>Magnoliopsida</taxon>
        <taxon>eudicotyledons</taxon>
        <taxon>Gunneridae</taxon>
        <taxon>Pentapetalae</taxon>
        <taxon>rosids</taxon>
        <taxon>fabids</taxon>
        <taxon>Malpighiales</taxon>
        <taxon>Linaceae</taxon>
        <taxon>Linum</taxon>
    </lineage>
</organism>
<keyword evidence="3" id="KW-1185">Reference proteome</keyword>
<reference evidence="2" key="1">
    <citation type="submission" date="2022-08" db="EMBL/GenBank/DDBJ databases">
        <authorList>
            <person name="Gutierrez-Valencia J."/>
        </authorList>
    </citation>
    <scope>NUCLEOTIDE SEQUENCE</scope>
</reference>
<dbReference type="Proteomes" id="UP001154282">
    <property type="component" value="Unassembled WGS sequence"/>
</dbReference>
<feature type="compositionally biased region" description="Basic and acidic residues" evidence="1">
    <location>
        <begin position="49"/>
        <end position="60"/>
    </location>
</feature>
<dbReference type="EMBL" id="CAMGYJ010000006">
    <property type="protein sequence ID" value="CAI0429401.1"/>
    <property type="molecule type" value="Genomic_DNA"/>
</dbReference>
<sequence>MDEERKRNGVAYLSDVYNASLKAGIDSPNRSGNFRNNREGEGSQSSQSGRDRSRSGDYYRRGEEIAGAVARVGGA</sequence>
<evidence type="ECO:0000313" key="3">
    <source>
        <dbReference type="Proteomes" id="UP001154282"/>
    </source>
</evidence>
<protein>
    <submittedName>
        <fullName evidence="2">Uncharacterized protein</fullName>
    </submittedName>
</protein>
<evidence type="ECO:0000256" key="1">
    <source>
        <dbReference type="SAM" id="MobiDB-lite"/>
    </source>
</evidence>
<proteinExistence type="predicted"/>
<feature type="region of interest" description="Disordered" evidence="1">
    <location>
        <begin position="22"/>
        <end position="60"/>
    </location>
</feature>
<gene>
    <name evidence="2" type="ORF">LITE_LOCUS22108</name>
</gene>
<accession>A0AAV0L7V1</accession>